<reference evidence="1" key="2">
    <citation type="submission" date="2020-09" db="EMBL/GenBank/DDBJ databases">
        <authorList>
            <person name="Sun Q."/>
            <person name="Ohkuma M."/>
        </authorList>
    </citation>
    <scope>NUCLEOTIDE SEQUENCE</scope>
    <source>
        <strain evidence="1">JCM 3086</strain>
    </source>
</reference>
<comment type="caution">
    <text evidence="1">The sequence shown here is derived from an EMBL/GenBank/DDBJ whole genome shotgun (WGS) entry which is preliminary data.</text>
</comment>
<dbReference type="InterPro" id="IPR006764">
    <property type="entry name" value="SAM_dep_MeTrfase_SAV2177_type"/>
</dbReference>
<dbReference type="Pfam" id="PF04672">
    <property type="entry name" value="Methyltransf_19"/>
    <property type="match status" value="1"/>
</dbReference>
<protein>
    <submittedName>
        <fullName evidence="1">Uncharacterized protein</fullName>
    </submittedName>
</protein>
<accession>A0A917KRQ3</accession>
<reference evidence="1" key="1">
    <citation type="journal article" date="2014" name="Int. J. Syst. Evol. Microbiol.">
        <title>Complete genome sequence of Corynebacterium casei LMG S-19264T (=DSM 44701T), isolated from a smear-ripened cheese.</title>
        <authorList>
            <consortium name="US DOE Joint Genome Institute (JGI-PGF)"/>
            <person name="Walter F."/>
            <person name="Albersmeier A."/>
            <person name="Kalinowski J."/>
            <person name="Ruckert C."/>
        </authorList>
    </citation>
    <scope>NUCLEOTIDE SEQUENCE</scope>
    <source>
        <strain evidence="1">JCM 3086</strain>
    </source>
</reference>
<dbReference type="Gene3D" id="3.40.50.150">
    <property type="entry name" value="Vaccinia Virus protein VP39"/>
    <property type="match status" value="1"/>
</dbReference>
<keyword evidence="2" id="KW-1185">Reference proteome</keyword>
<dbReference type="EMBL" id="BMQA01000012">
    <property type="protein sequence ID" value="GGJ26212.1"/>
    <property type="molecule type" value="Genomic_DNA"/>
</dbReference>
<dbReference type="SUPFAM" id="SSF53335">
    <property type="entry name" value="S-adenosyl-L-methionine-dependent methyltransferases"/>
    <property type="match status" value="1"/>
</dbReference>
<evidence type="ECO:0000313" key="2">
    <source>
        <dbReference type="Proteomes" id="UP000657574"/>
    </source>
</evidence>
<organism evidence="1 2">
    <name type="scientific">Streptomyces brasiliensis</name>
    <dbReference type="NCBI Taxonomy" id="1954"/>
    <lineage>
        <taxon>Bacteria</taxon>
        <taxon>Bacillati</taxon>
        <taxon>Actinomycetota</taxon>
        <taxon>Actinomycetes</taxon>
        <taxon>Kitasatosporales</taxon>
        <taxon>Streptomycetaceae</taxon>
        <taxon>Streptomyces</taxon>
    </lineage>
</organism>
<gene>
    <name evidence="1" type="ORF">GCM10010121_041680</name>
</gene>
<evidence type="ECO:0000313" key="1">
    <source>
        <dbReference type="EMBL" id="GGJ26212.1"/>
    </source>
</evidence>
<proteinExistence type="predicted"/>
<dbReference type="AlphaFoldDB" id="A0A917KRQ3"/>
<sequence length="83" mass="8766">MRVHAPGRVVSCDSDPIVLTHAAALLCSTPEGVTEYLQADVRDPAAIVEGARRVLDFDRPVAPRADGTARGGAVRRDLEETAG</sequence>
<name>A0A917KRQ3_9ACTN</name>
<dbReference type="Proteomes" id="UP000657574">
    <property type="component" value="Unassembled WGS sequence"/>
</dbReference>
<dbReference type="InterPro" id="IPR029063">
    <property type="entry name" value="SAM-dependent_MTases_sf"/>
</dbReference>